<dbReference type="GO" id="GO:0006744">
    <property type="term" value="P:ubiquinone biosynthetic process"/>
    <property type="evidence" value="ECO:0007669"/>
    <property type="project" value="TreeGrafter"/>
</dbReference>
<proteinExistence type="inferred from homology"/>
<sequence length="661" mass="74798">MFSLFFFSFPRILCLNFRWVLFSKLSYNATSKIIVRQPNVNETFRYPSLMQSRCSHSLRVLKGLRKVAEASVKLQTDGIYRWWRCSSLKDLILDEFSCAGKYVFQRDLSNTARFTFDRLNLFARQGVIVCRHLLTTSENKQSDSTLNFSQTDYESPPTLNSQTPSSTIKSLVSEIHPPVSSNLISAIPNNVPAAKPTEAIIRPQRTLSEAKERRVPSSRIGRIAGFGNLAVGLGLGAAAEWTKRKVGFTGSEDAVLGPDNPFLTEANLQRIVDTLCRMRGAALKLGQMLSIQDESLVSPQVQKIFERVRQAADFMPAKQMRKVLSEELGTDWHDRLIDFEEKPFAAASIGQVHRAKLRDGRTVAMKIQYPGVADSIDSDISNLMSVLNRFNILPRGLFADRAIEVAKQELRAECDYLREAEYCKKFASLLAGDPVFQVPTVIDDLTSSRVFTAEFMEGMVLDDCVLLSQDIRNWLGEQLLRLCLRELFVFRVMQTDPNWSNFLYNPTSGKIVLLDFGASRTYKKRFVDLYIRLIHAASEQNRPDILKYSHLLGFLTGYETKVMEDAHVRAVSILGEAFASATPFDFGRQSTTRQINQLIPVMIEHRLTPPPDESYSLHRKMSGCFLLCGKLKSVISCRSLFLQIWNEYTFESDPEGSDSST</sequence>
<dbReference type="InterPro" id="IPR011009">
    <property type="entry name" value="Kinase-like_dom_sf"/>
</dbReference>
<keyword evidence="9" id="KW-1185">Reference proteome</keyword>
<evidence type="ECO:0000313" key="8">
    <source>
        <dbReference type="EMBL" id="THD21279.1"/>
    </source>
</evidence>
<evidence type="ECO:0000313" key="9">
    <source>
        <dbReference type="Proteomes" id="UP000230066"/>
    </source>
</evidence>
<comment type="pathway">
    <text evidence="1">Cofactor biosynthesis; ubiquinone biosynthesis.</text>
</comment>
<dbReference type="CDD" id="cd13970">
    <property type="entry name" value="ABC1_ADCK3"/>
    <property type="match status" value="1"/>
</dbReference>
<dbReference type="Proteomes" id="UP000230066">
    <property type="component" value="Unassembled WGS sequence"/>
</dbReference>
<organism evidence="8 9">
    <name type="scientific">Fasciola hepatica</name>
    <name type="common">Liver fluke</name>
    <dbReference type="NCBI Taxonomy" id="6192"/>
    <lineage>
        <taxon>Eukaryota</taxon>
        <taxon>Metazoa</taxon>
        <taxon>Spiralia</taxon>
        <taxon>Lophotrochozoa</taxon>
        <taxon>Platyhelminthes</taxon>
        <taxon>Trematoda</taxon>
        <taxon>Digenea</taxon>
        <taxon>Plagiorchiida</taxon>
        <taxon>Echinostomata</taxon>
        <taxon>Echinostomatoidea</taxon>
        <taxon>Fasciolidae</taxon>
        <taxon>Fasciola</taxon>
    </lineage>
</organism>
<dbReference type="PANTHER" id="PTHR43851">
    <property type="match status" value="1"/>
</dbReference>
<evidence type="ECO:0000256" key="6">
    <source>
        <dbReference type="SAM" id="MobiDB-lite"/>
    </source>
</evidence>
<evidence type="ECO:0000256" key="1">
    <source>
        <dbReference type="ARBA" id="ARBA00004749"/>
    </source>
</evidence>
<dbReference type="InterPro" id="IPR004147">
    <property type="entry name" value="ABC1_dom"/>
</dbReference>
<keyword evidence="8" id="KW-0418">Kinase</keyword>
<reference evidence="8" key="1">
    <citation type="submission" date="2019-03" db="EMBL/GenBank/DDBJ databases">
        <title>Improved annotation for the trematode Fasciola hepatica.</title>
        <authorList>
            <person name="Choi Y.-J."/>
            <person name="Martin J."/>
            <person name="Mitreva M."/>
        </authorList>
    </citation>
    <scope>NUCLEOTIDE SEQUENCE [LARGE SCALE GENOMIC DNA]</scope>
</reference>
<evidence type="ECO:0000256" key="3">
    <source>
        <dbReference type="ARBA" id="ARBA00022679"/>
    </source>
</evidence>
<dbReference type="PANTHER" id="PTHR43851:SF3">
    <property type="entry name" value="COENZYME Q8"/>
    <property type="match status" value="1"/>
</dbReference>
<evidence type="ECO:0000256" key="4">
    <source>
        <dbReference type="ARBA" id="ARBA00022741"/>
    </source>
</evidence>
<dbReference type="SUPFAM" id="SSF56112">
    <property type="entry name" value="Protein kinase-like (PK-like)"/>
    <property type="match status" value="1"/>
</dbReference>
<gene>
    <name evidence="8" type="ORF">D915_007949</name>
</gene>
<keyword evidence="3" id="KW-0808">Transferase</keyword>
<comment type="similarity">
    <text evidence="2">Belongs to the protein kinase superfamily. ADCK protein kinase family.</text>
</comment>
<dbReference type="EMBL" id="JXXN02003685">
    <property type="protein sequence ID" value="THD21279.1"/>
    <property type="molecule type" value="Genomic_DNA"/>
</dbReference>
<evidence type="ECO:0000256" key="2">
    <source>
        <dbReference type="ARBA" id="ARBA00009670"/>
    </source>
</evidence>
<dbReference type="InterPro" id="IPR034646">
    <property type="entry name" value="ADCK3_dom"/>
</dbReference>
<dbReference type="Pfam" id="PF03109">
    <property type="entry name" value="ABC1"/>
    <property type="match status" value="1"/>
</dbReference>
<dbReference type="AlphaFoldDB" id="A0A4E0R0D0"/>
<keyword evidence="5" id="KW-0067">ATP-binding</keyword>
<accession>A0A4E0R0D0</accession>
<keyword evidence="4" id="KW-0547">Nucleotide-binding</keyword>
<feature type="domain" description="ABC1 atypical kinase-like" evidence="7">
    <location>
        <begin position="308"/>
        <end position="548"/>
    </location>
</feature>
<evidence type="ECO:0000259" key="7">
    <source>
        <dbReference type="Pfam" id="PF03109"/>
    </source>
</evidence>
<comment type="caution">
    <text evidence="8">The sequence shown here is derived from an EMBL/GenBank/DDBJ whole genome shotgun (WGS) entry which is preliminary data.</text>
</comment>
<dbReference type="InterPro" id="IPR051409">
    <property type="entry name" value="Atypical_kinase_ADCK"/>
</dbReference>
<dbReference type="GO" id="GO:0016301">
    <property type="term" value="F:kinase activity"/>
    <property type="evidence" value="ECO:0007669"/>
    <property type="project" value="UniProtKB-KW"/>
</dbReference>
<protein>
    <submittedName>
        <fullName evidence="8">ABC domain containing protein kinase</fullName>
    </submittedName>
</protein>
<evidence type="ECO:0000256" key="5">
    <source>
        <dbReference type="ARBA" id="ARBA00022840"/>
    </source>
</evidence>
<name>A0A4E0R0D0_FASHE</name>
<dbReference type="GO" id="GO:0005524">
    <property type="term" value="F:ATP binding"/>
    <property type="evidence" value="ECO:0007669"/>
    <property type="project" value="UniProtKB-KW"/>
</dbReference>
<feature type="region of interest" description="Disordered" evidence="6">
    <location>
        <begin position="141"/>
        <end position="165"/>
    </location>
</feature>